<dbReference type="Proteomes" id="UP000198287">
    <property type="component" value="Unassembled WGS sequence"/>
</dbReference>
<dbReference type="SMART" id="SM00184">
    <property type="entry name" value="RING"/>
    <property type="match status" value="1"/>
</dbReference>
<comment type="caution">
    <text evidence="7">The sequence shown here is derived from an EMBL/GenBank/DDBJ whole genome shotgun (WGS) entry which is preliminary data.</text>
</comment>
<accession>A0A226EQ18</accession>
<dbReference type="InterPro" id="IPR047153">
    <property type="entry name" value="TRIM45/56/19-like"/>
</dbReference>
<dbReference type="Pfam" id="PF13445">
    <property type="entry name" value="zf-RING_UBOX"/>
    <property type="match status" value="1"/>
</dbReference>
<proteinExistence type="predicted"/>
<feature type="region of interest" description="Disordered" evidence="5">
    <location>
        <begin position="78"/>
        <end position="136"/>
    </location>
</feature>
<keyword evidence="1" id="KW-0479">Metal-binding</keyword>
<dbReference type="GO" id="GO:0061630">
    <property type="term" value="F:ubiquitin protein ligase activity"/>
    <property type="evidence" value="ECO:0007669"/>
    <property type="project" value="TreeGrafter"/>
</dbReference>
<dbReference type="Gene3D" id="3.30.160.60">
    <property type="entry name" value="Classic Zinc Finger"/>
    <property type="match status" value="1"/>
</dbReference>
<dbReference type="InterPro" id="IPR027370">
    <property type="entry name" value="Znf-RING_euk"/>
</dbReference>
<keyword evidence="2 4" id="KW-0863">Zinc-finger</keyword>
<dbReference type="AlphaFoldDB" id="A0A226EQ18"/>
<evidence type="ECO:0000256" key="4">
    <source>
        <dbReference type="PROSITE-ProRule" id="PRU00024"/>
    </source>
</evidence>
<dbReference type="Pfam" id="PF00643">
    <property type="entry name" value="zf-B_box"/>
    <property type="match status" value="1"/>
</dbReference>
<dbReference type="OrthoDB" id="295536at2759"/>
<keyword evidence="8" id="KW-1185">Reference proteome</keyword>
<dbReference type="Gene3D" id="3.30.40.10">
    <property type="entry name" value="Zinc/RING finger domain, C3HC4 (zinc finger)"/>
    <property type="match status" value="1"/>
</dbReference>
<dbReference type="PANTHER" id="PTHR25462">
    <property type="entry name" value="BONUS, ISOFORM C-RELATED"/>
    <property type="match status" value="1"/>
</dbReference>
<evidence type="ECO:0000313" key="7">
    <source>
        <dbReference type="EMBL" id="OXA59144.1"/>
    </source>
</evidence>
<gene>
    <name evidence="7" type="ORF">Fcan01_05680</name>
</gene>
<protein>
    <submittedName>
        <fullName evidence="7">E3 ubiquitin-protein ligase TRIM9</fullName>
    </submittedName>
</protein>
<feature type="compositionally biased region" description="Low complexity" evidence="5">
    <location>
        <begin position="115"/>
        <end position="129"/>
    </location>
</feature>
<dbReference type="SUPFAM" id="SSF57850">
    <property type="entry name" value="RING/U-box"/>
    <property type="match status" value="1"/>
</dbReference>
<dbReference type="PROSITE" id="PS50119">
    <property type="entry name" value="ZF_BBOX"/>
    <property type="match status" value="1"/>
</dbReference>
<dbReference type="SMART" id="SM00336">
    <property type="entry name" value="BBOX"/>
    <property type="match status" value="2"/>
</dbReference>
<dbReference type="Pfam" id="PF22586">
    <property type="entry name" value="ANCHR-like_BBOX"/>
    <property type="match status" value="1"/>
</dbReference>
<reference evidence="7 8" key="1">
    <citation type="submission" date="2015-12" db="EMBL/GenBank/DDBJ databases">
        <title>The genome of Folsomia candida.</title>
        <authorList>
            <person name="Faddeeva A."/>
            <person name="Derks M.F."/>
            <person name="Anvar Y."/>
            <person name="Smit S."/>
            <person name="Van Straalen N."/>
            <person name="Roelofs D."/>
        </authorList>
    </citation>
    <scope>NUCLEOTIDE SEQUENCE [LARGE SCALE GENOMIC DNA]</scope>
    <source>
        <strain evidence="7 8">VU population</strain>
        <tissue evidence="7">Whole body</tissue>
    </source>
</reference>
<evidence type="ECO:0000313" key="8">
    <source>
        <dbReference type="Proteomes" id="UP000198287"/>
    </source>
</evidence>
<dbReference type="InterPro" id="IPR001841">
    <property type="entry name" value="Znf_RING"/>
</dbReference>
<dbReference type="STRING" id="158441.A0A226EQ18"/>
<name>A0A226EQ18_FOLCA</name>
<evidence type="ECO:0000256" key="2">
    <source>
        <dbReference type="ARBA" id="ARBA00022771"/>
    </source>
</evidence>
<organism evidence="7 8">
    <name type="scientific">Folsomia candida</name>
    <name type="common">Springtail</name>
    <dbReference type="NCBI Taxonomy" id="158441"/>
    <lineage>
        <taxon>Eukaryota</taxon>
        <taxon>Metazoa</taxon>
        <taxon>Ecdysozoa</taxon>
        <taxon>Arthropoda</taxon>
        <taxon>Hexapoda</taxon>
        <taxon>Collembola</taxon>
        <taxon>Entomobryomorpha</taxon>
        <taxon>Isotomoidea</taxon>
        <taxon>Isotomidae</taxon>
        <taxon>Proisotominae</taxon>
        <taxon>Folsomia</taxon>
    </lineage>
</organism>
<evidence type="ECO:0000256" key="1">
    <source>
        <dbReference type="ARBA" id="ARBA00022723"/>
    </source>
</evidence>
<dbReference type="PANTHER" id="PTHR25462:SF306">
    <property type="entry name" value="TRIPARTITE MOTIF CONTAINING 9"/>
    <property type="match status" value="1"/>
</dbReference>
<evidence type="ECO:0000259" key="6">
    <source>
        <dbReference type="PROSITE" id="PS50119"/>
    </source>
</evidence>
<dbReference type="OMA" id="CEQCEIF"/>
<dbReference type="SUPFAM" id="SSF57845">
    <property type="entry name" value="B-box zinc-binding domain"/>
    <property type="match status" value="1"/>
</dbReference>
<feature type="domain" description="B box-type" evidence="6">
    <location>
        <begin position="283"/>
        <end position="320"/>
    </location>
</feature>
<evidence type="ECO:0000256" key="3">
    <source>
        <dbReference type="ARBA" id="ARBA00022833"/>
    </source>
</evidence>
<dbReference type="GO" id="GO:0008270">
    <property type="term" value="F:zinc ion binding"/>
    <property type="evidence" value="ECO:0007669"/>
    <property type="project" value="UniProtKB-KW"/>
</dbReference>
<dbReference type="EMBL" id="LNIX01000002">
    <property type="protein sequence ID" value="OXA59144.1"/>
    <property type="molecule type" value="Genomic_DNA"/>
</dbReference>
<keyword evidence="3" id="KW-0862">Zinc</keyword>
<sequence>MEEELKCAVCKQLFANPVLLPCYHSTCLNCAVQIQSPVHQQSLPATSNTNLNGHHSHVSTTNFHGHSHHIVITTATVHHNNNNGSTPLHQNLHHNQGHHNESNSVNSFRADSDKSSTTSSTSSQTSGGEDSSDKVSVLSETDSGVVICSNSSRPNSYVSSHNMHGLLFPPIQSTSFCLSCPVCHKTVYFDENGAHNLPKYRVMQNIVDRYIESRNLGTKCQMCERSPKLATVMCEQCEIFYCDKCQASCHPQRGPLAKHSLVNPTQGKVVLKEKAGPLDYFKCPDHSMESLNMYCMLCKVPVCIGCLQDMKHADHDVQPIQHMSKAQKEKVMISRDQNGGESSSNKCGESWRSLFNQGTISSMTDLLAWWTKSSPEKVVPA</sequence>
<evidence type="ECO:0000256" key="5">
    <source>
        <dbReference type="SAM" id="MobiDB-lite"/>
    </source>
</evidence>
<dbReference type="Gene3D" id="4.10.830.40">
    <property type="match status" value="1"/>
</dbReference>
<dbReference type="InterPro" id="IPR000315">
    <property type="entry name" value="Znf_B-box"/>
</dbReference>
<dbReference type="InterPro" id="IPR013083">
    <property type="entry name" value="Znf_RING/FYVE/PHD"/>
</dbReference>